<accession>A0A0D0ANJ2</accession>
<name>A0A0D0ANJ2_9AGAR</name>
<evidence type="ECO:0000313" key="2">
    <source>
        <dbReference type="Proteomes" id="UP000053593"/>
    </source>
</evidence>
<dbReference type="EMBL" id="KN834854">
    <property type="protein sequence ID" value="KIK51825.1"/>
    <property type="molecule type" value="Genomic_DNA"/>
</dbReference>
<organism evidence="1 2">
    <name type="scientific">Collybiopsis luxurians FD-317 M1</name>
    <dbReference type="NCBI Taxonomy" id="944289"/>
    <lineage>
        <taxon>Eukaryota</taxon>
        <taxon>Fungi</taxon>
        <taxon>Dikarya</taxon>
        <taxon>Basidiomycota</taxon>
        <taxon>Agaricomycotina</taxon>
        <taxon>Agaricomycetes</taxon>
        <taxon>Agaricomycetidae</taxon>
        <taxon>Agaricales</taxon>
        <taxon>Marasmiineae</taxon>
        <taxon>Omphalotaceae</taxon>
        <taxon>Collybiopsis</taxon>
        <taxon>Collybiopsis luxurians</taxon>
    </lineage>
</organism>
<proteinExistence type="predicted"/>
<protein>
    <submittedName>
        <fullName evidence="1">Uncharacterized protein</fullName>
    </submittedName>
</protein>
<keyword evidence="2" id="KW-1185">Reference proteome</keyword>
<reference evidence="1 2" key="1">
    <citation type="submission" date="2014-04" db="EMBL/GenBank/DDBJ databases">
        <title>Evolutionary Origins and Diversification of the Mycorrhizal Mutualists.</title>
        <authorList>
            <consortium name="DOE Joint Genome Institute"/>
            <consortium name="Mycorrhizal Genomics Consortium"/>
            <person name="Kohler A."/>
            <person name="Kuo A."/>
            <person name="Nagy L.G."/>
            <person name="Floudas D."/>
            <person name="Copeland A."/>
            <person name="Barry K.W."/>
            <person name="Cichocki N."/>
            <person name="Veneault-Fourrey C."/>
            <person name="LaButti K."/>
            <person name="Lindquist E.A."/>
            <person name="Lipzen A."/>
            <person name="Lundell T."/>
            <person name="Morin E."/>
            <person name="Murat C."/>
            <person name="Riley R."/>
            <person name="Ohm R."/>
            <person name="Sun H."/>
            <person name="Tunlid A."/>
            <person name="Henrissat B."/>
            <person name="Grigoriev I.V."/>
            <person name="Hibbett D.S."/>
            <person name="Martin F."/>
        </authorList>
    </citation>
    <scope>NUCLEOTIDE SEQUENCE [LARGE SCALE GENOMIC DNA]</scope>
    <source>
        <strain evidence="1 2">FD-317 M1</strain>
    </source>
</reference>
<sequence>MRYTLCIPPLQHAATLLNVRSNAVSLRELTPKVSEDESDHGNELEVEKICDFSDGEKKTEVDQLHPIPDTDMSGWYYITSKLQKQYPAGKPALHVCSQASTILELLNNEQAVEMMKKMGIKVIDYTWWRGKSHSGAMEGVLQPDSTCTLLQQEISQQTQIVKAHCH</sequence>
<dbReference type="HOGENOM" id="CLU_1602904_0_0_1"/>
<dbReference type="AlphaFoldDB" id="A0A0D0ANJ2"/>
<evidence type="ECO:0000313" key="1">
    <source>
        <dbReference type="EMBL" id="KIK51825.1"/>
    </source>
</evidence>
<gene>
    <name evidence="1" type="ORF">GYMLUDRAFT_64621</name>
</gene>
<dbReference type="Proteomes" id="UP000053593">
    <property type="component" value="Unassembled WGS sequence"/>
</dbReference>